<gene>
    <name evidence="1" type="ORF">IQ16_01745</name>
</gene>
<name>A0A562RWX1_9BRAD</name>
<dbReference type="RefSeq" id="WP_145831371.1">
    <property type="nucleotide sequence ID" value="NZ_VLLA01000003.1"/>
</dbReference>
<evidence type="ECO:0000313" key="1">
    <source>
        <dbReference type="EMBL" id="TWI73607.1"/>
    </source>
</evidence>
<evidence type="ECO:0000313" key="2">
    <source>
        <dbReference type="Proteomes" id="UP000316291"/>
    </source>
</evidence>
<dbReference type="EMBL" id="VLLA01000003">
    <property type="protein sequence ID" value="TWI73607.1"/>
    <property type="molecule type" value="Genomic_DNA"/>
</dbReference>
<protein>
    <submittedName>
        <fullName evidence="1">Uncharacterized protein</fullName>
    </submittedName>
</protein>
<comment type="caution">
    <text evidence="1">The sequence shown here is derived from an EMBL/GenBank/DDBJ whole genome shotgun (WGS) entry which is preliminary data.</text>
</comment>
<organism evidence="1 2">
    <name type="scientific">Bradyrhizobium huanghuaihaiense</name>
    <dbReference type="NCBI Taxonomy" id="990078"/>
    <lineage>
        <taxon>Bacteria</taxon>
        <taxon>Pseudomonadati</taxon>
        <taxon>Pseudomonadota</taxon>
        <taxon>Alphaproteobacteria</taxon>
        <taxon>Hyphomicrobiales</taxon>
        <taxon>Nitrobacteraceae</taxon>
        <taxon>Bradyrhizobium</taxon>
    </lineage>
</organism>
<proteinExistence type="predicted"/>
<dbReference type="Proteomes" id="UP000316291">
    <property type="component" value="Unassembled WGS sequence"/>
</dbReference>
<keyword evidence="2" id="KW-1185">Reference proteome</keyword>
<accession>A0A562RWX1</accession>
<dbReference type="OrthoDB" id="7605042at2"/>
<dbReference type="AlphaFoldDB" id="A0A562RWX1"/>
<reference evidence="1 2" key="1">
    <citation type="journal article" date="2015" name="Stand. Genomic Sci.">
        <title>Genomic Encyclopedia of Bacterial and Archaeal Type Strains, Phase III: the genomes of soil and plant-associated and newly described type strains.</title>
        <authorList>
            <person name="Whitman W.B."/>
            <person name="Woyke T."/>
            <person name="Klenk H.P."/>
            <person name="Zhou Y."/>
            <person name="Lilburn T.G."/>
            <person name="Beck B.J."/>
            <person name="De Vos P."/>
            <person name="Vandamme P."/>
            <person name="Eisen J.A."/>
            <person name="Garrity G."/>
            <person name="Hugenholtz P."/>
            <person name="Kyrpides N.C."/>
        </authorList>
    </citation>
    <scope>NUCLEOTIDE SEQUENCE [LARGE SCALE GENOMIC DNA]</scope>
    <source>
        <strain evidence="1 2">CGMCC 1.10948</strain>
    </source>
</reference>
<sequence length="293" mass="33775">MSAAPSPENIMEALNDSGYLMEQEVATVLEGLGYHVQTNFPFEDIDEGKSREMDVRAIKTIARNEARKLSCVFEIIVECKNSSNPFVFIGRPKTAADQRLAPEEYVFFTRWYETHKPVGKGGSSVQLTEPFHHLGFPNVHYAYQRPEKAVQFCRVDRKGSGWHANHAGLYDAIFFPMAKAVSSRMKEIPREPRHDEWRYLWFFVPLVVVSSDIYWVDSMQQAPTPEVRPYVTFRRQLRSKTLNGSFSVDFVRQDYLAWFDTACLGRIAEHAAMLVNEEPDLVLKKEIAWDDAR</sequence>